<dbReference type="PANTHER" id="PTHR31972:SF74">
    <property type="entry name" value="EXPRESSED PROTEIN"/>
    <property type="match status" value="1"/>
</dbReference>
<dbReference type="EMBL" id="KI392591">
    <property type="protein sequence ID" value="ERN13162.1"/>
    <property type="molecule type" value="Genomic_DNA"/>
</dbReference>
<evidence type="ECO:0008006" key="3">
    <source>
        <dbReference type="Google" id="ProtNLM"/>
    </source>
</evidence>
<keyword evidence="2" id="KW-1185">Reference proteome</keyword>
<proteinExistence type="predicted"/>
<protein>
    <recommendedName>
        <fullName evidence="3">DUF868 domain-containing protein</fullName>
    </recommendedName>
</protein>
<reference evidence="2" key="1">
    <citation type="journal article" date="2013" name="Science">
        <title>The Amborella genome and the evolution of flowering plants.</title>
        <authorList>
            <consortium name="Amborella Genome Project"/>
        </authorList>
    </citation>
    <scope>NUCLEOTIDE SEQUENCE [LARGE SCALE GENOMIC DNA]</scope>
</reference>
<evidence type="ECO:0000313" key="2">
    <source>
        <dbReference type="Proteomes" id="UP000017836"/>
    </source>
</evidence>
<dbReference type="InterPro" id="IPR008586">
    <property type="entry name" value="DUF868_pln"/>
</dbReference>
<sequence>MVTCLYEAELSGEPRLVTITWCKNLMGHGLSVNITDSSNPRGLDTKPTWPMWKKRGMKNFRAGEAHVEVHWDLSSAKYGPSPEPIENYYVAMVSDHRLVLLLGDMNREAIDRSKAQLDEPRSGSDESGSFEPGFRPRLIWRKEHVFGKNLYSTRARFNESGKAHDIVIECFGEKGSNREPRLCVRIDKKMVVHVKRLLWKFRGNQTILVDGSPIDMLWDVHDWFFSPGPSGYAVFMFKTKMDLGIQTWVSENKLRESHERGGFSLLIYAWKNQ</sequence>
<dbReference type="OMA" id="WFREPPG"/>
<dbReference type="HOGENOM" id="CLU_042471_1_0_1"/>
<evidence type="ECO:0000313" key="1">
    <source>
        <dbReference type="EMBL" id="ERN13162.1"/>
    </source>
</evidence>
<name>W1PT36_AMBTC</name>
<dbReference type="AlphaFoldDB" id="W1PT36"/>
<organism evidence="1 2">
    <name type="scientific">Amborella trichopoda</name>
    <dbReference type="NCBI Taxonomy" id="13333"/>
    <lineage>
        <taxon>Eukaryota</taxon>
        <taxon>Viridiplantae</taxon>
        <taxon>Streptophyta</taxon>
        <taxon>Embryophyta</taxon>
        <taxon>Tracheophyta</taxon>
        <taxon>Spermatophyta</taxon>
        <taxon>Magnoliopsida</taxon>
        <taxon>Amborellales</taxon>
        <taxon>Amborellaceae</taxon>
        <taxon>Amborella</taxon>
    </lineage>
</organism>
<dbReference type="Gramene" id="ERN13162">
    <property type="protein sequence ID" value="ERN13162"/>
    <property type="gene ID" value="AMTR_s00040p00202330"/>
</dbReference>
<dbReference type="PANTHER" id="PTHR31972">
    <property type="entry name" value="EXPRESSED PROTEIN"/>
    <property type="match status" value="1"/>
</dbReference>
<accession>W1PT36</accession>
<dbReference type="Proteomes" id="UP000017836">
    <property type="component" value="Unassembled WGS sequence"/>
</dbReference>
<gene>
    <name evidence="1" type="ORF">AMTR_s00040p00202330</name>
</gene>
<dbReference type="Pfam" id="PF05910">
    <property type="entry name" value="DUF868"/>
    <property type="match status" value="1"/>
</dbReference>
<dbReference type="eggNOG" id="ENOG502QRM5">
    <property type="taxonomic scope" value="Eukaryota"/>
</dbReference>